<dbReference type="InterPro" id="IPR036291">
    <property type="entry name" value="NAD(P)-bd_dom_sf"/>
</dbReference>
<gene>
    <name evidence="2" type="ORF">KC729_21355</name>
</gene>
<feature type="domain" description="NAD-dependent epimerase/dehydratase" evidence="1">
    <location>
        <begin position="3"/>
        <end position="156"/>
    </location>
</feature>
<dbReference type="InterPro" id="IPR051783">
    <property type="entry name" value="NAD(P)-dependent_oxidoreduct"/>
</dbReference>
<feature type="non-terminal residue" evidence="2">
    <location>
        <position position="159"/>
    </location>
</feature>
<accession>A0A956M307</accession>
<dbReference type="GO" id="GO:0004029">
    <property type="term" value="F:aldehyde dehydrogenase (NAD+) activity"/>
    <property type="evidence" value="ECO:0007669"/>
    <property type="project" value="TreeGrafter"/>
</dbReference>
<dbReference type="PANTHER" id="PTHR48079">
    <property type="entry name" value="PROTEIN YEEZ"/>
    <property type="match status" value="1"/>
</dbReference>
<dbReference type="SUPFAM" id="SSF51735">
    <property type="entry name" value="NAD(P)-binding Rossmann-fold domains"/>
    <property type="match status" value="1"/>
</dbReference>
<reference evidence="2" key="2">
    <citation type="journal article" date="2021" name="Microbiome">
        <title>Successional dynamics and alternative stable states in a saline activated sludge microbial community over 9 years.</title>
        <authorList>
            <person name="Wang Y."/>
            <person name="Ye J."/>
            <person name="Ju F."/>
            <person name="Liu L."/>
            <person name="Boyd J.A."/>
            <person name="Deng Y."/>
            <person name="Parks D.H."/>
            <person name="Jiang X."/>
            <person name="Yin X."/>
            <person name="Woodcroft B.J."/>
            <person name="Tyson G.W."/>
            <person name="Hugenholtz P."/>
            <person name="Polz M.F."/>
            <person name="Zhang T."/>
        </authorList>
    </citation>
    <scope>NUCLEOTIDE SEQUENCE</scope>
    <source>
        <strain evidence="2">HKST-UBA01</strain>
    </source>
</reference>
<evidence type="ECO:0000259" key="1">
    <source>
        <dbReference type="Pfam" id="PF01370"/>
    </source>
</evidence>
<dbReference type="Pfam" id="PF01370">
    <property type="entry name" value="Epimerase"/>
    <property type="match status" value="1"/>
</dbReference>
<reference evidence="2" key="1">
    <citation type="submission" date="2020-04" db="EMBL/GenBank/DDBJ databases">
        <authorList>
            <person name="Zhang T."/>
        </authorList>
    </citation>
    <scope>NUCLEOTIDE SEQUENCE</scope>
    <source>
        <strain evidence="2">HKST-UBA01</strain>
    </source>
</reference>
<protein>
    <submittedName>
        <fullName evidence="2">NAD-dependent epimerase/dehydratase family protein</fullName>
    </submittedName>
</protein>
<dbReference type="GO" id="GO:0005737">
    <property type="term" value="C:cytoplasm"/>
    <property type="evidence" value="ECO:0007669"/>
    <property type="project" value="TreeGrafter"/>
</dbReference>
<evidence type="ECO:0000313" key="3">
    <source>
        <dbReference type="Proteomes" id="UP000697710"/>
    </source>
</evidence>
<dbReference type="Gene3D" id="3.40.50.720">
    <property type="entry name" value="NAD(P)-binding Rossmann-like Domain"/>
    <property type="match status" value="1"/>
</dbReference>
<sequence>MKIFLTGGTGYLGTALLAGLLEAGHEVSVLTRNPRDEGGDARLRWIAGDLLDGPPDPAILHQHSVVLHAAAMVKTWARDRSTFDRVNIEAYDRLLADCYRLGVTKVIHTSSFLSIGPSPTAAPIGENDRKPRRRYYTDYERTKHLADDVTETWSAKGLP</sequence>
<name>A0A956M307_UNCEI</name>
<dbReference type="EMBL" id="JAGQHR010001064">
    <property type="protein sequence ID" value="MCA9730246.1"/>
    <property type="molecule type" value="Genomic_DNA"/>
</dbReference>
<dbReference type="Proteomes" id="UP000697710">
    <property type="component" value="Unassembled WGS sequence"/>
</dbReference>
<proteinExistence type="predicted"/>
<dbReference type="AlphaFoldDB" id="A0A956M307"/>
<organism evidence="2 3">
    <name type="scientific">Eiseniibacteriota bacterium</name>
    <dbReference type="NCBI Taxonomy" id="2212470"/>
    <lineage>
        <taxon>Bacteria</taxon>
        <taxon>Candidatus Eiseniibacteriota</taxon>
    </lineage>
</organism>
<dbReference type="PANTHER" id="PTHR48079:SF6">
    <property type="entry name" value="NAD(P)-BINDING DOMAIN-CONTAINING PROTEIN-RELATED"/>
    <property type="match status" value="1"/>
</dbReference>
<comment type="caution">
    <text evidence="2">The sequence shown here is derived from an EMBL/GenBank/DDBJ whole genome shotgun (WGS) entry which is preliminary data.</text>
</comment>
<dbReference type="InterPro" id="IPR001509">
    <property type="entry name" value="Epimerase_deHydtase"/>
</dbReference>
<evidence type="ECO:0000313" key="2">
    <source>
        <dbReference type="EMBL" id="MCA9730246.1"/>
    </source>
</evidence>